<keyword evidence="2 5" id="KW-0808">Transferase</keyword>
<evidence type="ECO:0000256" key="6">
    <source>
        <dbReference type="SAM" id="MobiDB-lite"/>
    </source>
</evidence>
<feature type="binding site" evidence="5">
    <location>
        <begin position="122"/>
        <end position="127"/>
    </location>
    <ligand>
        <name>S-adenosyl-L-methionine</name>
        <dbReference type="ChEBI" id="CHEBI:59789"/>
    </ligand>
</feature>
<evidence type="ECO:0000256" key="5">
    <source>
        <dbReference type="HAMAP-Rule" id="MF_00658"/>
    </source>
</evidence>
<feature type="region of interest" description="Disordered" evidence="6">
    <location>
        <begin position="142"/>
        <end position="165"/>
    </location>
</feature>
<dbReference type="CDD" id="cd18081">
    <property type="entry name" value="RlmH-like"/>
    <property type="match status" value="1"/>
</dbReference>
<comment type="similarity">
    <text evidence="4 5">Belongs to the RNA methyltransferase RlmH family.</text>
</comment>
<dbReference type="EMBL" id="UGLW01000003">
    <property type="protein sequence ID" value="STU62096.1"/>
    <property type="molecule type" value="Genomic_DNA"/>
</dbReference>
<dbReference type="STRING" id="1218098.GCA_001598715_04256"/>
<feature type="binding site" evidence="5">
    <location>
        <position position="72"/>
    </location>
    <ligand>
        <name>S-adenosyl-L-methionine</name>
        <dbReference type="ChEBI" id="CHEBI:59789"/>
    </ligand>
</feature>
<sequence length="165" mass="18135">MKLQLVAVGTKMPDWVQTGFSEYLRRFPKDMPFELVEIPAGKRGKNADIKRILEKEGEMMLAAAGKNRIVTLDIPGKPWDTPQLARELERWKQDGRDVSLLVGGPEGLSPACKAAAEQSWSLSTLTLPHPLVRVLVARVCTGRGASPPTTRTTVSNDDQGRLSSE</sequence>
<comment type="catalytic activity">
    <reaction evidence="5">
        <text>pseudouridine(1915) in 23S rRNA + S-adenosyl-L-methionine = N(3)-methylpseudouridine(1915) in 23S rRNA + S-adenosyl-L-homocysteine + H(+)</text>
        <dbReference type="Rhea" id="RHEA:42752"/>
        <dbReference type="Rhea" id="RHEA-COMP:10221"/>
        <dbReference type="Rhea" id="RHEA-COMP:10222"/>
        <dbReference type="ChEBI" id="CHEBI:15378"/>
        <dbReference type="ChEBI" id="CHEBI:57856"/>
        <dbReference type="ChEBI" id="CHEBI:59789"/>
        <dbReference type="ChEBI" id="CHEBI:65314"/>
        <dbReference type="ChEBI" id="CHEBI:74486"/>
        <dbReference type="EC" id="2.1.1.177"/>
    </reaction>
</comment>
<dbReference type="NCBIfam" id="NF000986">
    <property type="entry name" value="PRK00103.1-4"/>
    <property type="match status" value="1"/>
</dbReference>
<gene>
    <name evidence="5 7" type="primary">rlmH</name>
    <name evidence="7" type="ORF">NCTC10313_02186</name>
</gene>
<proteinExistence type="inferred from homology"/>
<comment type="function">
    <text evidence="5">Specifically methylates the pseudouridine at position 1915 (m3Psi1915) in 23S rRNA.</text>
</comment>
<dbReference type="NCBIfam" id="TIGR00246">
    <property type="entry name" value="tRNA_RlmH_YbeA"/>
    <property type="match status" value="1"/>
</dbReference>
<dbReference type="InterPro" id="IPR029026">
    <property type="entry name" value="tRNA_m1G_MTases_N"/>
</dbReference>
<feature type="binding site" evidence="5">
    <location>
        <position position="103"/>
    </location>
    <ligand>
        <name>S-adenosyl-L-methionine</name>
        <dbReference type="ChEBI" id="CHEBI:59789"/>
    </ligand>
</feature>
<dbReference type="PANTHER" id="PTHR33603">
    <property type="entry name" value="METHYLTRANSFERASE"/>
    <property type="match status" value="1"/>
</dbReference>
<dbReference type="SUPFAM" id="SSF75217">
    <property type="entry name" value="alpha/beta knot"/>
    <property type="match status" value="1"/>
</dbReference>
<dbReference type="GO" id="GO:0070038">
    <property type="term" value="F:rRNA (pseudouridine-N3-)-methyltransferase activity"/>
    <property type="evidence" value="ECO:0007669"/>
    <property type="project" value="UniProtKB-UniRule"/>
</dbReference>
<evidence type="ECO:0000313" key="7">
    <source>
        <dbReference type="EMBL" id="STU62096.1"/>
    </source>
</evidence>
<name>A0A377Z7A4_KLEPO</name>
<dbReference type="Gene3D" id="3.40.1280.10">
    <property type="match status" value="1"/>
</dbReference>
<dbReference type="NCBIfam" id="NF000984">
    <property type="entry name" value="PRK00103.1-1"/>
    <property type="match status" value="1"/>
</dbReference>
<dbReference type="InterPro" id="IPR029028">
    <property type="entry name" value="Alpha/beta_knot_MTases"/>
</dbReference>
<dbReference type="Pfam" id="PF02590">
    <property type="entry name" value="SPOUT_MTase"/>
    <property type="match status" value="1"/>
</dbReference>
<protein>
    <recommendedName>
        <fullName evidence="5">Ribosomal RNA large subunit methyltransferase H</fullName>
        <ecNumber evidence="5">2.1.1.177</ecNumber>
    </recommendedName>
    <alternativeName>
        <fullName evidence="5">23S rRNA (pseudouridine1915-N3)-methyltransferase</fullName>
    </alternativeName>
    <alternativeName>
        <fullName evidence="5">23S rRNA m3Psi1915 methyltransferase</fullName>
    </alternativeName>
    <alternativeName>
        <fullName evidence="5">rRNA (pseudouridine-N3-)-methyltransferase RlmH</fullName>
    </alternativeName>
</protein>
<dbReference type="PANTHER" id="PTHR33603:SF1">
    <property type="entry name" value="RIBOSOMAL RNA LARGE SUBUNIT METHYLTRANSFERASE H"/>
    <property type="match status" value="1"/>
</dbReference>
<organism evidence="7 8">
    <name type="scientific">Klebsiella pneumoniae subsp. ozaenae</name>
    <dbReference type="NCBI Taxonomy" id="574"/>
    <lineage>
        <taxon>Bacteria</taxon>
        <taxon>Pseudomonadati</taxon>
        <taxon>Pseudomonadota</taxon>
        <taxon>Gammaproteobacteria</taxon>
        <taxon>Enterobacterales</taxon>
        <taxon>Enterobacteriaceae</taxon>
        <taxon>Klebsiella/Raoultella group</taxon>
        <taxon>Klebsiella</taxon>
        <taxon>Klebsiella pneumoniae complex</taxon>
    </lineage>
</organism>
<dbReference type="PIRSF" id="PIRSF004505">
    <property type="entry name" value="MT_bac"/>
    <property type="match status" value="1"/>
</dbReference>
<keyword evidence="5" id="KW-0698">rRNA processing</keyword>
<reference evidence="7 8" key="1">
    <citation type="submission" date="2018-06" db="EMBL/GenBank/DDBJ databases">
        <authorList>
            <consortium name="Pathogen Informatics"/>
            <person name="Doyle S."/>
        </authorList>
    </citation>
    <scope>NUCLEOTIDE SEQUENCE [LARGE SCALE GENOMIC DNA]</scope>
    <source>
        <strain evidence="7 8">NCTC10313</strain>
    </source>
</reference>
<dbReference type="GO" id="GO:0005737">
    <property type="term" value="C:cytoplasm"/>
    <property type="evidence" value="ECO:0007669"/>
    <property type="project" value="UniProtKB-SubCell"/>
</dbReference>
<feature type="compositionally biased region" description="Polar residues" evidence="6">
    <location>
        <begin position="147"/>
        <end position="157"/>
    </location>
</feature>
<keyword evidence="3 5" id="KW-0949">S-adenosyl-L-methionine</keyword>
<dbReference type="AlphaFoldDB" id="A0A377Z7A4"/>
<dbReference type="Proteomes" id="UP000254487">
    <property type="component" value="Unassembled WGS sequence"/>
</dbReference>
<keyword evidence="1 5" id="KW-0489">Methyltransferase</keyword>
<evidence type="ECO:0000256" key="1">
    <source>
        <dbReference type="ARBA" id="ARBA00022603"/>
    </source>
</evidence>
<evidence type="ECO:0000256" key="3">
    <source>
        <dbReference type="ARBA" id="ARBA00022691"/>
    </source>
</evidence>
<dbReference type="InterPro" id="IPR003742">
    <property type="entry name" value="RlmH-like"/>
</dbReference>
<comment type="subunit">
    <text evidence="5">Homodimer.</text>
</comment>
<evidence type="ECO:0000256" key="4">
    <source>
        <dbReference type="ARBA" id="ARBA00038303"/>
    </source>
</evidence>
<evidence type="ECO:0000256" key="2">
    <source>
        <dbReference type="ARBA" id="ARBA00022679"/>
    </source>
</evidence>
<dbReference type="HAMAP" id="MF_00658">
    <property type="entry name" value="23SrRNA_methyltr_H"/>
    <property type="match status" value="1"/>
</dbReference>
<comment type="subcellular location">
    <subcellularLocation>
        <location evidence="5">Cytoplasm</location>
    </subcellularLocation>
</comment>
<evidence type="ECO:0000313" key="8">
    <source>
        <dbReference type="Proteomes" id="UP000254487"/>
    </source>
</evidence>
<accession>A0A377Z7A4</accession>
<dbReference type="EC" id="2.1.1.177" evidence="5"/>
<keyword evidence="5" id="KW-0963">Cytoplasm</keyword>